<evidence type="ECO:0000313" key="3">
    <source>
        <dbReference type="Proteomes" id="UP000808146"/>
    </source>
</evidence>
<feature type="domain" description="Gp5/Type VI secretion system Vgr protein OB-fold" evidence="1">
    <location>
        <begin position="371"/>
        <end position="445"/>
    </location>
</feature>
<evidence type="ECO:0000259" key="1">
    <source>
        <dbReference type="Pfam" id="PF04717"/>
    </source>
</evidence>
<sequence length="575" mass="60218">MPETRALPIAAEHREFTIKVGGEAVPREHQLLAVSITSAVNRISSAKLNYVDGAPASGQFPLSDSELFKPGQLVEILAGAGNAPQSLFKGVVVRLGVRVRDSAASQLVIDCRHVVMKLTVGERSGEFVDQSDSEIIEAVLGAASVSAEVEATMVKHQQVLQYHATDWDFLLARARANGQLVWGDGDKLVVKKPVLSGATACTLQYGATLLEFEGEIDARLQHPAIKGASWDPAGQALVEVEAAPTALAPPGNFSSDALAAVANRALDLRHPAMPEAAVQAWVDGVALTRRLDQVSGRGKCEGIATVKPGVVVELAGLGRRFNGRVLVTGVRHEFSLVQGWKTHVQFGGVGLDPPAGRTAESSLLPAVAGLQIGVVTSNEDPDGEHRVRVRLPLLAIAGDGLWARVVSLDAGQDRGFFFRPEIGDEVTVGFLADDPASPIILGMLHSSAKAAPLAGSDGNHEKMFKSRSGMSLHFNDDKIVMKLATPAGNAITLDDDQKSLTLADQNGNKITMDSDGIHIESARATDIKAGTEAKFEAGAGAKIGAGTELKLEGGASAELAGGGSTKVTGAMVQIN</sequence>
<organism evidence="2 3">
    <name type="scientific">Candidatus Dechloromonas phosphorivorans</name>
    <dbReference type="NCBI Taxonomy" id="2899244"/>
    <lineage>
        <taxon>Bacteria</taxon>
        <taxon>Pseudomonadati</taxon>
        <taxon>Pseudomonadota</taxon>
        <taxon>Betaproteobacteria</taxon>
        <taxon>Rhodocyclales</taxon>
        <taxon>Azonexaceae</taxon>
        <taxon>Dechloromonas</taxon>
    </lineage>
</organism>
<gene>
    <name evidence="2" type="primary">vgrG</name>
    <name evidence="2" type="ORF">IPN75_03205</name>
</gene>
<dbReference type="Gene3D" id="2.40.50.230">
    <property type="entry name" value="Gp5 N-terminal domain"/>
    <property type="match status" value="1"/>
</dbReference>
<dbReference type="Pfam" id="PF04717">
    <property type="entry name" value="Phage_base_V"/>
    <property type="match status" value="1"/>
</dbReference>
<dbReference type="Proteomes" id="UP000808146">
    <property type="component" value="Unassembled WGS sequence"/>
</dbReference>
<proteinExistence type="predicted"/>
<evidence type="ECO:0000313" key="2">
    <source>
        <dbReference type="EMBL" id="MBK8889458.1"/>
    </source>
</evidence>
<dbReference type="InterPro" id="IPR037026">
    <property type="entry name" value="Vgr_OB-fold_dom_sf"/>
</dbReference>
<name>A0A9D7QK96_9RHOO</name>
<dbReference type="SUPFAM" id="SSF69255">
    <property type="entry name" value="gp5 N-terminal domain-like"/>
    <property type="match status" value="1"/>
</dbReference>
<dbReference type="SUPFAM" id="SSF69279">
    <property type="entry name" value="Phage tail proteins"/>
    <property type="match status" value="1"/>
</dbReference>
<protein>
    <submittedName>
        <fullName evidence="2">Type VI secretion system tip protein VgrG</fullName>
    </submittedName>
</protein>
<dbReference type="NCBIfam" id="TIGR01646">
    <property type="entry name" value="vgr_GE"/>
    <property type="match status" value="1"/>
</dbReference>
<dbReference type="AlphaFoldDB" id="A0A9D7QK96"/>
<dbReference type="InterPro" id="IPR006531">
    <property type="entry name" value="Gp5/Vgr_OB"/>
</dbReference>
<reference evidence="2" key="1">
    <citation type="submission" date="2020-10" db="EMBL/GenBank/DDBJ databases">
        <title>Connecting structure to function with the recovery of over 1000 high-quality activated sludge metagenome-assembled genomes encoding full-length rRNA genes using long-read sequencing.</title>
        <authorList>
            <person name="Singleton C.M."/>
            <person name="Petriglieri F."/>
            <person name="Kristensen J.M."/>
            <person name="Kirkegaard R.H."/>
            <person name="Michaelsen T.Y."/>
            <person name="Andersen M.H."/>
            <person name="Karst S.M."/>
            <person name="Dueholm M.S."/>
            <person name="Nielsen P.H."/>
            <person name="Albertsen M."/>
        </authorList>
    </citation>
    <scope>NUCLEOTIDE SEQUENCE</scope>
    <source>
        <strain evidence="2">OdNE_18-Q3-R46-58_BAT3C.305</strain>
    </source>
</reference>
<comment type="caution">
    <text evidence="2">The sequence shown here is derived from an EMBL/GenBank/DDBJ whole genome shotgun (WGS) entry which is preliminary data.</text>
</comment>
<dbReference type="InterPro" id="IPR006533">
    <property type="entry name" value="T6SS_Vgr_RhsGE"/>
</dbReference>
<dbReference type="EMBL" id="JADKBR010000001">
    <property type="protein sequence ID" value="MBK8889458.1"/>
    <property type="molecule type" value="Genomic_DNA"/>
</dbReference>
<accession>A0A9D7QK96</accession>
<dbReference type="Pfam" id="PF05954">
    <property type="entry name" value="Phage_GPD"/>
    <property type="match status" value="1"/>
</dbReference>